<dbReference type="GO" id="GO:0022857">
    <property type="term" value="F:transmembrane transporter activity"/>
    <property type="evidence" value="ECO:0007669"/>
    <property type="project" value="InterPro"/>
</dbReference>
<feature type="transmembrane region" description="Helical" evidence="9">
    <location>
        <begin position="241"/>
        <end position="262"/>
    </location>
</feature>
<dbReference type="PANTHER" id="PTHR30472">
    <property type="entry name" value="FERRIC ENTEROBACTIN TRANSPORT SYSTEM PERMEASE PROTEIN"/>
    <property type="match status" value="1"/>
</dbReference>
<evidence type="ECO:0000256" key="4">
    <source>
        <dbReference type="ARBA" id="ARBA00022475"/>
    </source>
</evidence>
<comment type="similarity">
    <text evidence="2">Belongs to the binding-protein-dependent transport system permease family. FecCD subfamily.</text>
</comment>
<dbReference type="InterPro" id="IPR000522">
    <property type="entry name" value="ABC_transptr_permease_BtuC"/>
</dbReference>
<feature type="transmembrane region" description="Helical" evidence="9">
    <location>
        <begin position="214"/>
        <end position="234"/>
    </location>
</feature>
<feature type="region of interest" description="Disordered" evidence="8">
    <location>
        <begin position="1"/>
        <end position="81"/>
    </location>
</feature>
<dbReference type="Pfam" id="PF01032">
    <property type="entry name" value="FecCD"/>
    <property type="match status" value="1"/>
</dbReference>
<evidence type="ECO:0000256" key="9">
    <source>
        <dbReference type="SAM" id="Phobius"/>
    </source>
</evidence>
<keyword evidence="5 9" id="KW-0812">Transmembrane</keyword>
<dbReference type="InterPro" id="IPR022410">
    <property type="entry name" value="ABC_transptr_permease_F420-0"/>
</dbReference>
<keyword evidence="11" id="KW-1185">Reference proteome</keyword>
<gene>
    <name evidence="10" type="ORF">N869_04555</name>
</gene>
<dbReference type="Proteomes" id="UP000054314">
    <property type="component" value="Unassembled WGS sequence"/>
</dbReference>
<dbReference type="SUPFAM" id="SSF81345">
    <property type="entry name" value="ABC transporter involved in vitamin B12 uptake, BtuC"/>
    <property type="match status" value="1"/>
</dbReference>
<feature type="compositionally biased region" description="Basic and acidic residues" evidence="8">
    <location>
        <begin position="1"/>
        <end position="24"/>
    </location>
</feature>
<keyword evidence="4" id="KW-1003">Cell membrane</keyword>
<evidence type="ECO:0000256" key="3">
    <source>
        <dbReference type="ARBA" id="ARBA00022448"/>
    </source>
</evidence>
<evidence type="ECO:0000256" key="8">
    <source>
        <dbReference type="SAM" id="MobiDB-lite"/>
    </source>
</evidence>
<name>A0A0A0BRB5_9CELL</name>
<feature type="compositionally biased region" description="Basic residues" evidence="8">
    <location>
        <begin position="40"/>
        <end position="50"/>
    </location>
</feature>
<evidence type="ECO:0000256" key="7">
    <source>
        <dbReference type="ARBA" id="ARBA00023136"/>
    </source>
</evidence>
<sequence>MEHRREQARDAPREPRHGQPDRRGGGAVPGRAVPGDRGRGPHRPRHRRARLPPGRPRAARGDHRRVDGPGPALTGPPPARTRRAAAPTALLVAVAVALLLASVTVAVTIGPAQISALDVWRSVAHHLAVAVGAGAPEPPLGVLRDGIVWDLRVPRVLTAAAVGAGLAVAGTVMQGLMRNPLADPYLLGLSSGASLGAVAVLVLGAAVLLPVAAFAGAVAALTATLALAGSLGTLTPARTILAGLAVAQLCAAATSFVIFWSATGDSYREILAWLMGSLAGAGWHSVAVAGAGTLVLGTYLCTRGATLDAFAFGDRAAAALGIAVGRTRWVLLTVVALMTGALVSVSGAIGFVGLILPHAVRLVVGAGHRRLLPLAALTGATFLVWADTAARTVFDPRELPVGVVTAFLGAPVFALLLWRRRSDQAGAA</sequence>
<comment type="caution">
    <text evidence="10">The sequence shown here is derived from an EMBL/GenBank/DDBJ whole genome shotgun (WGS) entry which is preliminary data.</text>
</comment>
<dbReference type="PANTHER" id="PTHR30472:SF67">
    <property type="entry name" value="PERMEASE OF ABC TRANSPORTER-RELATED"/>
    <property type="match status" value="1"/>
</dbReference>
<dbReference type="Gene3D" id="1.10.3470.10">
    <property type="entry name" value="ABC transporter involved in vitamin B12 uptake, BtuC"/>
    <property type="match status" value="1"/>
</dbReference>
<dbReference type="NCBIfam" id="TIGR03869">
    <property type="entry name" value="F420-0_ABCperm"/>
    <property type="match status" value="1"/>
</dbReference>
<evidence type="ECO:0000256" key="2">
    <source>
        <dbReference type="ARBA" id="ARBA00007935"/>
    </source>
</evidence>
<comment type="subcellular location">
    <subcellularLocation>
        <location evidence="1">Cell membrane</location>
        <topology evidence="1">Multi-pass membrane protein</topology>
    </subcellularLocation>
</comment>
<feature type="transmembrane region" description="Helical" evidence="9">
    <location>
        <begin position="399"/>
        <end position="418"/>
    </location>
</feature>
<dbReference type="InterPro" id="IPR037294">
    <property type="entry name" value="ABC_BtuC-like"/>
</dbReference>
<keyword evidence="7 9" id="KW-0472">Membrane</keyword>
<dbReference type="GO" id="GO:0005886">
    <property type="term" value="C:plasma membrane"/>
    <property type="evidence" value="ECO:0007669"/>
    <property type="project" value="UniProtKB-SubCell"/>
</dbReference>
<feature type="transmembrane region" description="Helical" evidence="9">
    <location>
        <begin position="153"/>
        <end position="173"/>
    </location>
</feature>
<dbReference type="AlphaFoldDB" id="A0A0A0BRB5"/>
<keyword evidence="3" id="KW-0813">Transport</keyword>
<dbReference type="FunFam" id="1.10.3470.10:FF:000001">
    <property type="entry name" value="Vitamin B12 ABC transporter permease BtuC"/>
    <property type="match status" value="1"/>
</dbReference>
<feature type="transmembrane region" description="Helical" evidence="9">
    <location>
        <begin position="185"/>
        <end position="208"/>
    </location>
</feature>
<evidence type="ECO:0000256" key="5">
    <source>
        <dbReference type="ARBA" id="ARBA00022692"/>
    </source>
</evidence>
<protein>
    <submittedName>
        <fullName evidence="10">Iron ABC transporter permease</fullName>
    </submittedName>
</protein>
<accession>A0A0A0BRB5</accession>
<feature type="transmembrane region" description="Helical" evidence="9">
    <location>
        <begin position="330"/>
        <end position="359"/>
    </location>
</feature>
<keyword evidence="6 9" id="KW-1133">Transmembrane helix</keyword>
<evidence type="ECO:0000256" key="1">
    <source>
        <dbReference type="ARBA" id="ARBA00004651"/>
    </source>
</evidence>
<evidence type="ECO:0000256" key="6">
    <source>
        <dbReference type="ARBA" id="ARBA00022989"/>
    </source>
</evidence>
<dbReference type="CDD" id="cd06550">
    <property type="entry name" value="TM_ABC_iron-siderophores_like"/>
    <property type="match status" value="1"/>
</dbReference>
<reference evidence="10 11" key="1">
    <citation type="submission" date="2013-08" db="EMBL/GenBank/DDBJ databases">
        <title>Genome sequencing of Cellulomonas bogoriensis 69B4.</title>
        <authorList>
            <person name="Chen F."/>
            <person name="Li Y."/>
            <person name="Wang G."/>
        </authorList>
    </citation>
    <scope>NUCLEOTIDE SEQUENCE [LARGE SCALE GENOMIC DNA]</scope>
    <source>
        <strain evidence="10 11">69B4</strain>
    </source>
</reference>
<organism evidence="10 11">
    <name type="scientific">Cellulomonas bogoriensis 69B4 = DSM 16987</name>
    <dbReference type="NCBI Taxonomy" id="1386082"/>
    <lineage>
        <taxon>Bacteria</taxon>
        <taxon>Bacillati</taxon>
        <taxon>Actinomycetota</taxon>
        <taxon>Actinomycetes</taxon>
        <taxon>Micrococcales</taxon>
        <taxon>Cellulomonadaceae</taxon>
        <taxon>Cellulomonas</taxon>
    </lineage>
</organism>
<feature type="transmembrane region" description="Helical" evidence="9">
    <location>
        <begin position="89"/>
        <end position="112"/>
    </location>
</feature>
<dbReference type="EMBL" id="AXCZ01000141">
    <property type="protein sequence ID" value="KGM10511.1"/>
    <property type="molecule type" value="Genomic_DNA"/>
</dbReference>
<dbReference type="GO" id="GO:0033214">
    <property type="term" value="P:siderophore-iron import into cell"/>
    <property type="evidence" value="ECO:0007669"/>
    <property type="project" value="TreeGrafter"/>
</dbReference>
<feature type="transmembrane region" description="Helical" evidence="9">
    <location>
        <begin position="282"/>
        <end position="300"/>
    </location>
</feature>
<proteinExistence type="inferred from homology"/>
<evidence type="ECO:0000313" key="10">
    <source>
        <dbReference type="EMBL" id="KGM10511.1"/>
    </source>
</evidence>
<evidence type="ECO:0000313" key="11">
    <source>
        <dbReference type="Proteomes" id="UP000054314"/>
    </source>
</evidence>